<proteinExistence type="predicted"/>
<comment type="caution">
    <text evidence="1">The sequence shown here is derived from an EMBL/GenBank/DDBJ whole genome shotgun (WGS) entry which is preliminary data.</text>
</comment>
<reference evidence="1 2" key="1">
    <citation type="journal article" date="2016" name="Sci. Rep.">
        <title>Metabolic traits of an uncultured archaeal lineage -MSBL1- from brine pools of the Red Sea.</title>
        <authorList>
            <person name="Mwirichia R."/>
            <person name="Alam I."/>
            <person name="Rashid M."/>
            <person name="Vinu M."/>
            <person name="Ba-Alawi W."/>
            <person name="Anthony Kamau A."/>
            <person name="Kamanda Ngugi D."/>
            <person name="Goker M."/>
            <person name="Klenk H.P."/>
            <person name="Bajic V."/>
            <person name="Stingl U."/>
        </authorList>
    </citation>
    <scope>NUCLEOTIDE SEQUENCE [LARGE SCALE GENOMIC DNA]</scope>
    <source>
        <strain evidence="1">SCGC-AAA382A20</strain>
    </source>
</reference>
<name>A0A133VML8_9EURY</name>
<sequence>MFRFLPFLAPVVGLALVIHHKTNCGSGTRIGKTGAGSLPSWGSTLPLHLLARGNLSVRFTKEAVIIADFRKLGYQA</sequence>
<dbReference type="AlphaFoldDB" id="A0A133VML8"/>
<dbReference type="EMBL" id="LHYE01000002">
    <property type="protein sequence ID" value="KXB07705.1"/>
    <property type="molecule type" value="Genomic_DNA"/>
</dbReference>
<accession>A0A133VML8</accession>
<evidence type="ECO:0000313" key="2">
    <source>
        <dbReference type="Proteomes" id="UP000070263"/>
    </source>
</evidence>
<protein>
    <submittedName>
        <fullName evidence="1">Uncharacterized protein</fullName>
    </submittedName>
</protein>
<evidence type="ECO:0000313" key="1">
    <source>
        <dbReference type="EMBL" id="KXB07705.1"/>
    </source>
</evidence>
<organism evidence="1 2">
    <name type="scientific">candidate division MSBL1 archaeon SCGC-AAA382A20</name>
    <dbReference type="NCBI Taxonomy" id="1698280"/>
    <lineage>
        <taxon>Archaea</taxon>
        <taxon>Methanobacteriati</taxon>
        <taxon>Methanobacteriota</taxon>
        <taxon>candidate division MSBL1</taxon>
    </lineage>
</organism>
<gene>
    <name evidence="1" type="ORF">AKJ51_00320</name>
</gene>
<dbReference type="Proteomes" id="UP000070263">
    <property type="component" value="Unassembled WGS sequence"/>
</dbReference>
<keyword evidence="2" id="KW-1185">Reference proteome</keyword>